<dbReference type="PRINTS" id="PR00723">
    <property type="entry name" value="SUBTILISIN"/>
</dbReference>
<dbReference type="SUPFAM" id="SSF52743">
    <property type="entry name" value="Subtilisin-like"/>
    <property type="match status" value="1"/>
</dbReference>
<evidence type="ECO:0000256" key="3">
    <source>
        <dbReference type="ARBA" id="ARBA00022801"/>
    </source>
</evidence>
<dbReference type="GO" id="GO:0016787">
    <property type="term" value="F:hydrolase activity"/>
    <property type="evidence" value="ECO:0007669"/>
    <property type="project" value="UniProtKB-KW"/>
</dbReference>
<dbReference type="InterPro" id="IPR050131">
    <property type="entry name" value="Peptidase_S8_subtilisin-like"/>
</dbReference>
<dbReference type="PROSITE" id="PS00137">
    <property type="entry name" value="SUBTILASE_HIS"/>
    <property type="match status" value="1"/>
</dbReference>
<evidence type="ECO:0000313" key="7">
    <source>
        <dbReference type="EMBL" id="MFC7373106.1"/>
    </source>
</evidence>
<evidence type="ECO:0000256" key="2">
    <source>
        <dbReference type="ARBA" id="ARBA00022670"/>
    </source>
</evidence>
<feature type="active site" description="Charge relay system" evidence="5">
    <location>
        <position position="123"/>
    </location>
</feature>
<dbReference type="InterPro" id="IPR036852">
    <property type="entry name" value="Peptidase_S8/S53_dom_sf"/>
</dbReference>
<sequence>MEQCSCLNSVMSHTLSQTSHESEETFSVIIVLKRKSIVTHVSQLCTLETCDRPRHYLAHIMMFTGEFCKKTLLKLAAHNDVQAISDDYTVRAQLDIATPTVGSTAIRNQLGLTGNNVTLAIVDTGVFPHPDLTLPTNRIINFIDFVNGRIAPYDDNGHGTHVAGDAAGNGQSSGGKYAGPAPGARIVVVKVLDRFGFGTVTQILNGINYVIQTKNTFKIRIMNLSLGGEPTTSYLLDPIATACRRAWIRGIIVVAAAGNSGPSGTTNTPGYDPLIITVGALNDQNTQSRADDVPSLYTSVKPTFDGFIKADIEVPGTNITSLLAPNSFLVQQNPQNIVAPNYFKLTGTSMASGIATGMIAQFLQAYPQLTPDVAKVRYVESSQYFANDTPGYALQNRIFTLQDNIRSLS</sequence>
<dbReference type="EMBL" id="JBHTCP010000050">
    <property type="protein sequence ID" value="MFC7373106.1"/>
    <property type="molecule type" value="Genomic_DNA"/>
</dbReference>
<protein>
    <submittedName>
        <fullName evidence="7">S8 family peptidase</fullName>
        <ecNumber evidence="7">3.4.-.-</ecNumber>
    </submittedName>
</protein>
<accession>A0ABW2NU66</accession>
<evidence type="ECO:0000256" key="1">
    <source>
        <dbReference type="ARBA" id="ARBA00011073"/>
    </source>
</evidence>
<feature type="domain" description="Peptidase S8/S53" evidence="6">
    <location>
        <begin position="114"/>
        <end position="382"/>
    </location>
</feature>
<dbReference type="InterPro" id="IPR000209">
    <property type="entry name" value="Peptidase_S8/S53_dom"/>
</dbReference>
<keyword evidence="4 5" id="KW-0720">Serine protease</keyword>
<dbReference type="PROSITE" id="PS51892">
    <property type="entry name" value="SUBTILASE"/>
    <property type="match status" value="1"/>
</dbReference>
<gene>
    <name evidence="7" type="ORF">ACFQPF_15810</name>
</gene>
<keyword evidence="2 5" id="KW-0645">Protease</keyword>
<feature type="active site" description="Charge relay system" evidence="5">
    <location>
        <position position="158"/>
    </location>
</feature>
<evidence type="ECO:0000256" key="4">
    <source>
        <dbReference type="ARBA" id="ARBA00022825"/>
    </source>
</evidence>
<dbReference type="InterPro" id="IPR022398">
    <property type="entry name" value="Peptidase_S8_His-AS"/>
</dbReference>
<dbReference type="EC" id="3.4.-.-" evidence="7"/>
<organism evidence="7 8">
    <name type="scientific">Fictibacillus iocasae</name>
    <dbReference type="NCBI Taxonomy" id="2715437"/>
    <lineage>
        <taxon>Bacteria</taxon>
        <taxon>Bacillati</taxon>
        <taxon>Bacillota</taxon>
        <taxon>Bacilli</taxon>
        <taxon>Bacillales</taxon>
        <taxon>Fictibacillaceae</taxon>
        <taxon>Fictibacillus</taxon>
    </lineage>
</organism>
<evidence type="ECO:0000313" key="8">
    <source>
        <dbReference type="Proteomes" id="UP001596549"/>
    </source>
</evidence>
<comment type="similarity">
    <text evidence="1 5">Belongs to the peptidase S8 family.</text>
</comment>
<dbReference type="CDD" id="cd07487">
    <property type="entry name" value="Peptidases_S8_1"/>
    <property type="match status" value="1"/>
</dbReference>
<dbReference type="PANTHER" id="PTHR43806:SF65">
    <property type="entry name" value="SERINE PROTEASE APRX"/>
    <property type="match status" value="1"/>
</dbReference>
<name>A0ABW2NU66_9BACL</name>
<evidence type="ECO:0000256" key="5">
    <source>
        <dbReference type="PROSITE-ProRule" id="PRU01240"/>
    </source>
</evidence>
<evidence type="ECO:0000259" key="6">
    <source>
        <dbReference type="Pfam" id="PF00082"/>
    </source>
</evidence>
<dbReference type="RefSeq" id="WP_379750705.1">
    <property type="nucleotide sequence ID" value="NZ_JBHTCP010000050.1"/>
</dbReference>
<feature type="active site" description="Charge relay system" evidence="5">
    <location>
        <position position="349"/>
    </location>
</feature>
<dbReference type="InterPro" id="IPR015500">
    <property type="entry name" value="Peptidase_S8_subtilisin-rel"/>
</dbReference>
<dbReference type="Gene3D" id="3.40.50.200">
    <property type="entry name" value="Peptidase S8/S53 domain"/>
    <property type="match status" value="1"/>
</dbReference>
<dbReference type="Proteomes" id="UP001596549">
    <property type="component" value="Unassembled WGS sequence"/>
</dbReference>
<keyword evidence="8" id="KW-1185">Reference proteome</keyword>
<keyword evidence="3 5" id="KW-0378">Hydrolase</keyword>
<proteinExistence type="inferred from homology"/>
<dbReference type="PANTHER" id="PTHR43806">
    <property type="entry name" value="PEPTIDASE S8"/>
    <property type="match status" value="1"/>
</dbReference>
<dbReference type="Pfam" id="PF00082">
    <property type="entry name" value="Peptidase_S8"/>
    <property type="match status" value="1"/>
</dbReference>
<comment type="caution">
    <text evidence="7">The sequence shown here is derived from an EMBL/GenBank/DDBJ whole genome shotgun (WGS) entry which is preliminary data.</text>
</comment>
<reference evidence="8" key="1">
    <citation type="journal article" date="2019" name="Int. J. Syst. Evol. Microbiol.">
        <title>The Global Catalogue of Microorganisms (GCM) 10K type strain sequencing project: providing services to taxonomists for standard genome sequencing and annotation.</title>
        <authorList>
            <consortium name="The Broad Institute Genomics Platform"/>
            <consortium name="The Broad Institute Genome Sequencing Center for Infectious Disease"/>
            <person name="Wu L."/>
            <person name="Ma J."/>
        </authorList>
    </citation>
    <scope>NUCLEOTIDE SEQUENCE [LARGE SCALE GENOMIC DNA]</scope>
    <source>
        <strain evidence="8">NBRC 106396</strain>
    </source>
</reference>